<dbReference type="Gene3D" id="2.60.40.4150">
    <property type="entry name" value="Type VI secretion system, lipoprotein SciN"/>
    <property type="match status" value="1"/>
</dbReference>
<keyword evidence="2" id="KW-0449">Lipoprotein</keyword>
<evidence type="ECO:0000313" key="3">
    <source>
        <dbReference type="Proteomes" id="UP000007564"/>
    </source>
</evidence>
<feature type="chain" id="PRO_5002197547" evidence="1">
    <location>
        <begin position="35"/>
        <end position="180"/>
    </location>
</feature>
<keyword evidence="1" id="KW-0732">Signal</keyword>
<evidence type="ECO:0000256" key="1">
    <source>
        <dbReference type="SAM" id="SignalP"/>
    </source>
</evidence>
<dbReference type="PANTHER" id="PTHR37625">
    <property type="entry name" value="OUTER MEMBRANE LIPOPROTEIN-RELATED"/>
    <property type="match status" value="1"/>
</dbReference>
<dbReference type="GeneID" id="56480517"/>
<dbReference type="PANTHER" id="PTHR37625:SF4">
    <property type="entry name" value="OUTER MEMBRANE LIPOPROTEIN"/>
    <property type="match status" value="1"/>
</dbReference>
<organism evidence="2 3">
    <name type="scientific">Bordetella bronchiseptica 253</name>
    <dbReference type="NCBI Taxonomy" id="568707"/>
    <lineage>
        <taxon>Bacteria</taxon>
        <taxon>Pseudomonadati</taxon>
        <taxon>Pseudomonadota</taxon>
        <taxon>Betaproteobacteria</taxon>
        <taxon>Burkholderiales</taxon>
        <taxon>Alcaligenaceae</taxon>
        <taxon>Bordetella</taxon>
    </lineage>
</organism>
<dbReference type="KEGG" id="bbh:BN112_2627"/>
<accession>A0A0C6P8U8</accession>
<name>A0A0C6P8U8_BORBO</name>
<sequence length="180" mass="19824">MLVAVPTRRALRAAAWIAVAVLAAGCASTASRKAAPYAIELKADPRVNPDASGRPSPIQVTLYELRSSAEFEARDFFTLQGDAQAALGKSLIETDQVILQPGETRKLSYPGNTEARVVGIVAAYRDLERSPWRIVVPLPQAQNTNIYKFWQFSPNEETVRVAVGGQGVQIVDRERSWWPF</sequence>
<proteinExistence type="predicted"/>
<dbReference type="OrthoDB" id="5471061at2"/>
<reference evidence="2 3" key="1">
    <citation type="journal article" date="2012" name="BMC Genomics">
        <title>Comparative genomics of the classical Bordetella subspecies: the evolution and exchange of virulence-associated diversity amongst closely related pathogens.</title>
        <authorList>
            <person name="Park J."/>
            <person name="Zhang Y."/>
            <person name="Buboltz A.M."/>
            <person name="Zhang X."/>
            <person name="Schuster S.C."/>
            <person name="Ahuja U."/>
            <person name="Liu M."/>
            <person name="Miller J.F."/>
            <person name="Sebaihia M."/>
            <person name="Bentley S.D."/>
            <person name="Parkhill J."/>
            <person name="Harvill E.T."/>
        </authorList>
    </citation>
    <scope>NUCLEOTIDE SEQUENCE [LARGE SCALE GENOMIC DNA]</scope>
    <source>
        <strain evidence="2 3">253</strain>
    </source>
</reference>
<feature type="signal peptide" evidence="1">
    <location>
        <begin position="1"/>
        <end position="34"/>
    </location>
</feature>
<dbReference type="Proteomes" id="UP000007564">
    <property type="component" value="Chromosome"/>
</dbReference>
<dbReference type="InterPro" id="IPR038706">
    <property type="entry name" value="Type_VI_SciN-like_sf"/>
</dbReference>
<dbReference type="Pfam" id="PF12790">
    <property type="entry name" value="T6SS-SciN"/>
    <property type="match status" value="1"/>
</dbReference>
<dbReference type="EMBL" id="HE965806">
    <property type="protein sequence ID" value="CCJ54544.1"/>
    <property type="molecule type" value="Genomic_DNA"/>
</dbReference>
<dbReference type="AlphaFoldDB" id="A0A0C6P8U8"/>
<dbReference type="NCBIfam" id="TIGR03352">
    <property type="entry name" value="VI_chp_3"/>
    <property type="match status" value="1"/>
</dbReference>
<gene>
    <name evidence="2" type="ORF">BN112_2627</name>
</gene>
<dbReference type="HOGENOM" id="CLU_092347_2_1_4"/>
<evidence type="ECO:0000313" key="2">
    <source>
        <dbReference type="EMBL" id="CCJ54544.1"/>
    </source>
</evidence>
<protein>
    <submittedName>
        <fullName evidence="2">Putative lipoprotein</fullName>
    </submittedName>
</protein>
<dbReference type="InterPro" id="IPR017734">
    <property type="entry name" value="T6SS_SciN"/>
</dbReference>
<dbReference type="RefSeq" id="WP_003808314.1">
    <property type="nucleotide sequence ID" value="NC_019382.1"/>
</dbReference>